<feature type="transmembrane region" description="Helical" evidence="10">
    <location>
        <begin position="174"/>
        <end position="196"/>
    </location>
</feature>
<dbReference type="PANTHER" id="PTHR43065">
    <property type="entry name" value="SENSOR HISTIDINE KINASE"/>
    <property type="match status" value="1"/>
</dbReference>
<keyword evidence="6 10" id="KW-0812">Transmembrane</keyword>
<dbReference type="InterPro" id="IPR000700">
    <property type="entry name" value="PAS-assoc_C"/>
</dbReference>
<keyword evidence="15" id="KW-0808">Transferase</keyword>
<feature type="transmembrane region" description="Helical" evidence="10">
    <location>
        <begin position="36"/>
        <end position="55"/>
    </location>
</feature>
<keyword evidence="7 10" id="KW-1133">Transmembrane helix</keyword>
<dbReference type="InterPro" id="IPR003594">
    <property type="entry name" value="HATPase_dom"/>
</dbReference>
<dbReference type="SUPFAM" id="SSF52172">
    <property type="entry name" value="CheY-like"/>
    <property type="match status" value="1"/>
</dbReference>
<organism evidence="15 16">
    <name type="scientific">Koribacter versatilis (strain Ellin345)</name>
    <dbReference type="NCBI Taxonomy" id="204669"/>
    <lineage>
        <taxon>Bacteria</taxon>
        <taxon>Pseudomonadati</taxon>
        <taxon>Acidobacteriota</taxon>
        <taxon>Terriglobia</taxon>
        <taxon>Terriglobales</taxon>
        <taxon>Candidatus Korobacteraceae</taxon>
        <taxon>Candidatus Korobacter</taxon>
    </lineage>
</organism>
<evidence type="ECO:0000259" key="13">
    <source>
        <dbReference type="PROSITE" id="PS50112"/>
    </source>
</evidence>
<dbReference type="eggNOG" id="COG3447">
    <property type="taxonomic scope" value="Bacteria"/>
</dbReference>
<dbReference type="Gene3D" id="1.10.287.130">
    <property type="match status" value="1"/>
</dbReference>
<dbReference type="Pfam" id="PF02518">
    <property type="entry name" value="HATPase_c"/>
    <property type="match status" value="1"/>
</dbReference>
<feature type="transmembrane region" description="Helical" evidence="10">
    <location>
        <begin position="260"/>
        <end position="281"/>
    </location>
</feature>
<dbReference type="InterPro" id="IPR003661">
    <property type="entry name" value="HisK_dim/P_dom"/>
</dbReference>
<dbReference type="SMART" id="SM00091">
    <property type="entry name" value="PAS"/>
    <property type="match status" value="1"/>
</dbReference>
<dbReference type="PROSITE" id="PS50112">
    <property type="entry name" value="PAS"/>
    <property type="match status" value="1"/>
</dbReference>
<dbReference type="InterPro" id="IPR005467">
    <property type="entry name" value="His_kinase_dom"/>
</dbReference>
<dbReference type="InterPro" id="IPR035965">
    <property type="entry name" value="PAS-like_dom_sf"/>
</dbReference>
<evidence type="ECO:0000256" key="3">
    <source>
        <dbReference type="ARBA" id="ARBA00012438"/>
    </source>
</evidence>
<dbReference type="Proteomes" id="UP000002432">
    <property type="component" value="Chromosome"/>
</dbReference>
<evidence type="ECO:0000256" key="9">
    <source>
        <dbReference type="PROSITE-ProRule" id="PRU00169"/>
    </source>
</evidence>
<feature type="transmembrane region" description="Helical" evidence="10">
    <location>
        <begin position="134"/>
        <end position="154"/>
    </location>
</feature>
<accession>Q1ITX9</accession>
<evidence type="ECO:0000256" key="5">
    <source>
        <dbReference type="ARBA" id="ARBA00022553"/>
    </source>
</evidence>
<name>Q1ITX9_KORVE</name>
<dbReference type="Pfam" id="PF05231">
    <property type="entry name" value="MASE1"/>
    <property type="match status" value="1"/>
</dbReference>
<dbReference type="KEGG" id="aba:Acid345_0666"/>
<dbReference type="HOGENOM" id="CLU_341247_0_0_0"/>
<dbReference type="CDD" id="cd00130">
    <property type="entry name" value="PAS"/>
    <property type="match status" value="1"/>
</dbReference>
<gene>
    <name evidence="15" type="ordered locus">Acid345_0666</name>
</gene>
<dbReference type="SMART" id="SM00388">
    <property type="entry name" value="HisKA"/>
    <property type="match status" value="1"/>
</dbReference>
<evidence type="ECO:0000256" key="8">
    <source>
        <dbReference type="ARBA" id="ARBA00023136"/>
    </source>
</evidence>
<dbReference type="RefSeq" id="WP_011521473.1">
    <property type="nucleotide sequence ID" value="NC_008009.1"/>
</dbReference>
<feature type="domain" description="PAS" evidence="13">
    <location>
        <begin position="330"/>
        <end position="401"/>
    </location>
</feature>
<dbReference type="EMBL" id="CP000360">
    <property type="protein sequence ID" value="ABF39671.1"/>
    <property type="molecule type" value="Genomic_DNA"/>
</dbReference>
<dbReference type="STRING" id="204669.Acid345_0666"/>
<dbReference type="Pfam" id="PF00512">
    <property type="entry name" value="HisKA"/>
    <property type="match status" value="1"/>
</dbReference>
<feature type="domain" description="PAC" evidence="14">
    <location>
        <begin position="400"/>
        <end position="453"/>
    </location>
</feature>
<dbReference type="PROSITE" id="PS50113">
    <property type="entry name" value="PAC"/>
    <property type="match status" value="1"/>
</dbReference>
<evidence type="ECO:0000259" key="11">
    <source>
        <dbReference type="PROSITE" id="PS50109"/>
    </source>
</evidence>
<dbReference type="SMART" id="SM00387">
    <property type="entry name" value="HATPase_c"/>
    <property type="match status" value="1"/>
</dbReference>
<dbReference type="CDD" id="cd00082">
    <property type="entry name" value="HisKA"/>
    <property type="match status" value="1"/>
</dbReference>
<reference evidence="15 16" key="1">
    <citation type="journal article" date="2009" name="Appl. Environ. Microbiol.">
        <title>Three genomes from the phylum Acidobacteria provide insight into the lifestyles of these microorganisms in soils.</title>
        <authorList>
            <person name="Ward N.L."/>
            <person name="Challacombe J.F."/>
            <person name="Janssen P.H."/>
            <person name="Henrissat B."/>
            <person name="Coutinho P.M."/>
            <person name="Wu M."/>
            <person name="Xie G."/>
            <person name="Haft D.H."/>
            <person name="Sait M."/>
            <person name="Badger J."/>
            <person name="Barabote R.D."/>
            <person name="Bradley B."/>
            <person name="Brettin T.S."/>
            <person name="Brinkac L.M."/>
            <person name="Bruce D."/>
            <person name="Creasy T."/>
            <person name="Daugherty S.C."/>
            <person name="Davidsen T.M."/>
            <person name="DeBoy R.T."/>
            <person name="Detter J.C."/>
            <person name="Dodson R.J."/>
            <person name="Durkin A.S."/>
            <person name="Ganapathy A."/>
            <person name="Gwinn-Giglio M."/>
            <person name="Han C.S."/>
            <person name="Khouri H."/>
            <person name="Kiss H."/>
            <person name="Kothari S.P."/>
            <person name="Madupu R."/>
            <person name="Nelson K.E."/>
            <person name="Nelson W.C."/>
            <person name="Paulsen I."/>
            <person name="Penn K."/>
            <person name="Ren Q."/>
            <person name="Rosovitz M.J."/>
            <person name="Selengut J.D."/>
            <person name="Shrivastava S."/>
            <person name="Sullivan S.A."/>
            <person name="Tapia R."/>
            <person name="Thompson L.S."/>
            <person name="Watkins K.L."/>
            <person name="Yang Q."/>
            <person name="Yu C."/>
            <person name="Zafar N."/>
            <person name="Zhou L."/>
            <person name="Kuske C.R."/>
        </authorList>
    </citation>
    <scope>NUCLEOTIDE SEQUENCE [LARGE SCALE GENOMIC DNA]</scope>
    <source>
        <strain evidence="15 16">Ellin345</strain>
    </source>
</reference>
<dbReference type="PROSITE" id="PS50109">
    <property type="entry name" value="HIS_KIN"/>
    <property type="match status" value="1"/>
</dbReference>
<dbReference type="InterPro" id="IPR011006">
    <property type="entry name" value="CheY-like_superfamily"/>
</dbReference>
<evidence type="ECO:0000259" key="12">
    <source>
        <dbReference type="PROSITE" id="PS50110"/>
    </source>
</evidence>
<dbReference type="Gene3D" id="3.30.450.20">
    <property type="entry name" value="PAS domain"/>
    <property type="match status" value="1"/>
</dbReference>
<keyword evidence="15" id="KW-0418">Kinase</keyword>
<dbReference type="GO" id="GO:0000155">
    <property type="term" value="F:phosphorelay sensor kinase activity"/>
    <property type="evidence" value="ECO:0007669"/>
    <property type="project" value="InterPro"/>
</dbReference>
<dbReference type="PRINTS" id="PR00344">
    <property type="entry name" value="BCTRLSENSOR"/>
</dbReference>
<evidence type="ECO:0000259" key="14">
    <source>
        <dbReference type="PROSITE" id="PS50113"/>
    </source>
</evidence>
<dbReference type="OrthoDB" id="9761183at2"/>
<feature type="domain" description="Response regulatory" evidence="12">
    <location>
        <begin position="709"/>
        <end position="823"/>
    </location>
</feature>
<evidence type="ECO:0000256" key="6">
    <source>
        <dbReference type="ARBA" id="ARBA00022692"/>
    </source>
</evidence>
<dbReference type="InterPro" id="IPR007895">
    <property type="entry name" value="MASE1"/>
</dbReference>
<evidence type="ECO:0000256" key="7">
    <source>
        <dbReference type="ARBA" id="ARBA00022989"/>
    </source>
</evidence>
<comment type="catalytic activity">
    <reaction evidence="1">
        <text>ATP + protein L-histidine = ADP + protein N-phospho-L-histidine.</text>
        <dbReference type="EC" id="2.7.13.3"/>
    </reaction>
</comment>
<dbReference type="InterPro" id="IPR036097">
    <property type="entry name" value="HisK_dim/P_sf"/>
</dbReference>
<proteinExistence type="predicted"/>
<dbReference type="EnsemblBacteria" id="ABF39671">
    <property type="protein sequence ID" value="ABF39671"/>
    <property type="gene ID" value="Acid345_0666"/>
</dbReference>
<dbReference type="SUPFAM" id="SSF55785">
    <property type="entry name" value="PYP-like sensor domain (PAS domain)"/>
    <property type="match status" value="1"/>
</dbReference>
<keyword evidence="16" id="KW-1185">Reference proteome</keyword>
<feature type="domain" description="Histidine kinase" evidence="11">
    <location>
        <begin position="466"/>
        <end position="689"/>
    </location>
</feature>
<evidence type="ECO:0000256" key="2">
    <source>
        <dbReference type="ARBA" id="ARBA00004651"/>
    </source>
</evidence>
<evidence type="ECO:0000313" key="15">
    <source>
        <dbReference type="EMBL" id="ABF39671.1"/>
    </source>
</evidence>
<dbReference type="NCBIfam" id="TIGR00229">
    <property type="entry name" value="sensory_box"/>
    <property type="match status" value="1"/>
</dbReference>
<feature type="modified residue" description="4-aspartylphosphate" evidence="9">
    <location>
        <position position="759"/>
    </location>
</feature>
<dbReference type="Gene3D" id="3.40.50.2300">
    <property type="match status" value="1"/>
</dbReference>
<dbReference type="Pfam" id="PF00072">
    <property type="entry name" value="Response_reg"/>
    <property type="match status" value="1"/>
</dbReference>
<feature type="transmembrane region" description="Helical" evidence="10">
    <location>
        <begin position="208"/>
        <end position="226"/>
    </location>
</feature>
<dbReference type="EC" id="2.7.13.3" evidence="3"/>
<dbReference type="GO" id="GO:0005886">
    <property type="term" value="C:plasma membrane"/>
    <property type="evidence" value="ECO:0007669"/>
    <property type="project" value="UniProtKB-SubCell"/>
</dbReference>
<dbReference type="Gene3D" id="3.30.565.10">
    <property type="entry name" value="Histidine kinase-like ATPase, C-terminal domain"/>
    <property type="match status" value="1"/>
</dbReference>
<dbReference type="PANTHER" id="PTHR43065:SF42">
    <property type="entry name" value="TWO-COMPONENT SENSOR PPRA"/>
    <property type="match status" value="1"/>
</dbReference>
<protein>
    <recommendedName>
        <fullName evidence="3">histidine kinase</fullName>
        <ecNumber evidence="3">2.7.13.3</ecNumber>
    </recommendedName>
</protein>
<dbReference type="Pfam" id="PF13426">
    <property type="entry name" value="PAS_9"/>
    <property type="match status" value="1"/>
</dbReference>
<evidence type="ECO:0000256" key="1">
    <source>
        <dbReference type="ARBA" id="ARBA00000085"/>
    </source>
</evidence>
<dbReference type="InterPro" id="IPR036890">
    <property type="entry name" value="HATPase_C_sf"/>
</dbReference>
<evidence type="ECO:0000313" key="16">
    <source>
        <dbReference type="Proteomes" id="UP000002432"/>
    </source>
</evidence>
<dbReference type="eggNOG" id="COG0784">
    <property type="taxonomic scope" value="Bacteria"/>
</dbReference>
<dbReference type="SUPFAM" id="SSF55874">
    <property type="entry name" value="ATPase domain of HSP90 chaperone/DNA topoisomerase II/histidine kinase"/>
    <property type="match status" value="1"/>
</dbReference>
<comment type="subcellular location">
    <subcellularLocation>
        <location evidence="2">Cell membrane</location>
        <topology evidence="2">Multi-pass membrane protein</topology>
    </subcellularLocation>
</comment>
<keyword evidence="8 10" id="KW-0472">Membrane</keyword>
<keyword evidence="5 9" id="KW-0597">Phosphoprotein</keyword>
<keyword evidence="4" id="KW-1003">Cell membrane</keyword>
<dbReference type="InterPro" id="IPR004358">
    <property type="entry name" value="Sig_transdc_His_kin-like_C"/>
</dbReference>
<evidence type="ECO:0000256" key="10">
    <source>
        <dbReference type="SAM" id="Phobius"/>
    </source>
</evidence>
<dbReference type="SUPFAM" id="SSF47384">
    <property type="entry name" value="Homodimeric domain of signal transducing histidine kinase"/>
    <property type="match status" value="1"/>
</dbReference>
<feature type="transmembrane region" description="Helical" evidence="10">
    <location>
        <begin position="293"/>
        <end position="315"/>
    </location>
</feature>
<dbReference type="InterPro" id="IPR001789">
    <property type="entry name" value="Sig_transdc_resp-reg_receiver"/>
</dbReference>
<dbReference type="InterPro" id="IPR000014">
    <property type="entry name" value="PAS"/>
</dbReference>
<dbReference type="AlphaFoldDB" id="Q1ITX9"/>
<dbReference type="PROSITE" id="PS50110">
    <property type="entry name" value="RESPONSE_REGULATORY"/>
    <property type="match status" value="1"/>
</dbReference>
<dbReference type="SMART" id="SM00448">
    <property type="entry name" value="REC"/>
    <property type="match status" value="1"/>
</dbReference>
<sequence>MHATDLAPPRPFIFLRNWHQWRAEAKTALQRSRVQFLLLWLLYLLAIGVSDLIAYPVQDAELVWFPTGVALFFLIWWSPKLWPAVVVASLCINLAPTPGDVVEAVVNGIEPALGAYIYLWVYKDRKELAGLPGNAGMLALGGIVVPTLFGLLMQEIGRQPLLQLSTPEVSTWRMWLLGDFSAVLLVVPMMAGFATGKFEPAVWTRARVGELASAMVALVAVTGLVFDLWEDFLPWADLGSELVSDAFLVVPILTWSALRFPVSVSGVAVFLSASMAMWGTQHGVGPFASHSPAINAMMMHGFIAFAGAFTMLISFGRRDSQRKNDALEASRQQYELLFRNNPQPMWVFDRNTLRFTEVNDSAVQKYGYSRDEFLRMTIKDIRPREDVAVLERNLEETRSRSRDVGVWRHLKKDGSMLDVEITGCSVAMDGKAQRLILANDITERKQMEAELRQSQKLEALGRLAGGVAHDFNNLIMIISSYAERLQYFAENPEKVRSDSERILQASDRAAALTRELLAFSRKQILVPKIISLDEVVESLVPMVRRLVGEDVELKFIPAENVPPIKIDTGQLTQVLLNLCANARDAMDRQGSLQITTARINTPGMRLNGHGELPAGEYAALGVADNGSGMSAEVQERIFEPFFTTKQPGKGTGLGLATVYGIVKQSGGYIGLTSTVAVGSNFVLYFPCASEQVVTTAVREAKTFDTGSESVLVVEDEPDLRAAVVESLRTLGYSVAHACNGHQALEIAEKLGTIDVLVTDVVMPIMRGTELGRYVRKMFPGVKIIFMSGYSDGLVNPDELDADTIFLAKPLSLSVLAKNIRAILAKPHGRAS</sequence>
<dbReference type="eggNOG" id="COG4191">
    <property type="taxonomic scope" value="Bacteria"/>
</dbReference>
<dbReference type="eggNOG" id="COG2202">
    <property type="taxonomic scope" value="Bacteria"/>
</dbReference>
<evidence type="ECO:0000256" key="4">
    <source>
        <dbReference type="ARBA" id="ARBA00022475"/>
    </source>
</evidence>